<feature type="region of interest" description="Disordered" evidence="1">
    <location>
        <begin position="1"/>
        <end position="32"/>
    </location>
</feature>
<accession>A0A8X6P2U0</accession>
<comment type="caution">
    <text evidence="2">The sequence shown here is derived from an EMBL/GenBank/DDBJ whole genome shotgun (WGS) entry which is preliminary data.</text>
</comment>
<dbReference type="OrthoDB" id="10486878at2759"/>
<evidence type="ECO:0000313" key="2">
    <source>
        <dbReference type="EMBL" id="GFT46403.1"/>
    </source>
</evidence>
<reference evidence="2" key="1">
    <citation type="submission" date="2020-08" db="EMBL/GenBank/DDBJ databases">
        <title>Multicomponent nature underlies the extraordinary mechanical properties of spider dragline silk.</title>
        <authorList>
            <person name="Kono N."/>
            <person name="Nakamura H."/>
            <person name="Mori M."/>
            <person name="Yoshida Y."/>
            <person name="Ohtoshi R."/>
            <person name="Malay A.D."/>
            <person name="Moran D.A.P."/>
            <person name="Tomita M."/>
            <person name="Numata K."/>
            <person name="Arakawa K."/>
        </authorList>
    </citation>
    <scope>NUCLEOTIDE SEQUENCE</scope>
</reference>
<sequence>MADKISAANHDAKEYGTFSNAKDTHNENNEKQQVLDSYLYRGRDGPTLTSIGLLGDNNSVVRCPPRSPDYPPVDSFSRCAMKNMVYETPVSCDMKLA</sequence>
<evidence type="ECO:0000313" key="3">
    <source>
        <dbReference type="Proteomes" id="UP000887013"/>
    </source>
</evidence>
<protein>
    <submittedName>
        <fullName evidence="2">Uncharacterized protein</fullName>
    </submittedName>
</protein>
<evidence type="ECO:0000256" key="1">
    <source>
        <dbReference type="SAM" id="MobiDB-lite"/>
    </source>
</evidence>
<dbReference type="EMBL" id="BMAW01111128">
    <property type="protein sequence ID" value="GFT46403.1"/>
    <property type="molecule type" value="Genomic_DNA"/>
</dbReference>
<dbReference type="AlphaFoldDB" id="A0A8X6P2U0"/>
<organism evidence="2 3">
    <name type="scientific">Nephila pilipes</name>
    <name type="common">Giant wood spider</name>
    <name type="synonym">Nephila maculata</name>
    <dbReference type="NCBI Taxonomy" id="299642"/>
    <lineage>
        <taxon>Eukaryota</taxon>
        <taxon>Metazoa</taxon>
        <taxon>Ecdysozoa</taxon>
        <taxon>Arthropoda</taxon>
        <taxon>Chelicerata</taxon>
        <taxon>Arachnida</taxon>
        <taxon>Araneae</taxon>
        <taxon>Araneomorphae</taxon>
        <taxon>Entelegynae</taxon>
        <taxon>Araneoidea</taxon>
        <taxon>Nephilidae</taxon>
        <taxon>Nephila</taxon>
    </lineage>
</organism>
<name>A0A8X6P2U0_NEPPI</name>
<keyword evidence="3" id="KW-1185">Reference proteome</keyword>
<gene>
    <name evidence="2" type="ORF">NPIL_669701</name>
</gene>
<dbReference type="Proteomes" id="UP000887013">
    <property type="component" value="Unassembled WGS sequence"/>
</dbReference>
<proteinExistence type="predicted"/>